<proteinExistence type="predicted"/>
<keyword evidence="1" id="KW-0067">ATP-binding</keyword>
<dbReference type="InterPro" id="IPR025601">
    <property type="entry name" value="ATP-bd_sugar_transptr-like"/>
</dbReference>
<dbReference type="RefSeq" id="WP_260990613.1">
    <property type="nucleotide sequence ID" value="NZ_CP104450.1"/>
</dbReference>
<protein>
    <submittedName>
        <fullName evidence="1">ATP-binding protein</fullName>
    </submittedName>
</protein>
<gene>
    <name evidence="1" type="ORF">N2J37_07755</name>
</gene>
<dbReference type="Pfam" id="PF13856">
    <property type="entry name" value="Gifsy-2"/>
    <property type="match status" value="1"/>
</dbReference>
<evidence type="ECO:0000313" key="2">
    <source>
        <dbReference type="Proteomes" id="UP001064206"/>
    </source>
</evidence>
<keyword evidence="1" id="KW-0547">Nucleotide-binding</keyword>
<organism evidence="1 2">
    <name type="scientific">Raoultella ornithinolytica</name>
    <name type="common">Klebsiella ornithinolytica</name>
    <dbReference type="NCBI Taxonomy" id="54291"/>
    <lineage>
        <taxon>Bacteria</taxon>
        <taxon>Pseudomonadati</taxon>
        <taxon>Pseudomonadota</taxon>
        <taxon>Gammaproteobacteria</taxon>
        <taxon>Enterobacterales</taxon>
        <taxon>Enterobacteriaceae</taxon>
        <taxon>Klebsiella/Raoultella group</taxon>
        <taxon>Raoultella</taxon>
    </lineage>
</organism>
<dbReference type="EMBL" id="CP104450">
    <property type="protein sequence ID" value="UXE39622.1"/>
    <property type="molecule type" value="Genomic_DNA"/>
</dbReference>
<accession>A0A9Q9JJI1</accession>
<dbReference type="AlphaFoldDB" id="A0A9Q9JJI1"/>
<sequence>MPNAFENMSSRMDLVTKKRLGIPVEINGVGYIAVESHLLPELGPVAGDGISLVVFSSTYLPVRNDEVVFKGLSYKVTRWFPFNGKPRIFIEDAMSDN</sequence>
<dbReference type="SUPFAM" id="SSF69279">
    <property type="entry name" value="Phage tail proteins"/>
    <property type="match status" value="1"/>
</dbReference>
<reference evidence="1" key="1">
    <citation type="submission" date="2022-09" db="EMBL/GenBank/DDBJ databases">
        <title>Multidrug resistance Raoultella ornithinolytica Strain MQB_Silv_108.</title>
        <authorList>
            <person name="Quintela-Baluja M."/>
        </authorList>
    </citation>
    <scope>NUCLEOTIDE SEQUENCE</scope>
    <source>
        <strain evidence="1">MQB_Silv_108</strain>
    </source>
</reference>
<dbReference type="Gene3D" id="2.40.10.210">
    <property type="entry name" value="Phage tail proteins (gpFII-like)"/>
    <property type="match status" value="1"/>
</dbReference>
<dbReference type="GO" id="GO:0005524">
    <property type="term" value="F:ATP binding"/>
    <property type="evidence" value="ECO:0007669"/>
    <property type="project" value="UniProtKB-KW"/>
</dbReference>
<dbReference type="Proteomes" id="UP001064206">
    <property type="component" value="Chromosome"/>
</dbReference>
<name>A0A9Q9JJI1_RAOOR</name>
<evidence type="ECO:0000313" key="1">
    <source>
        <dbReference type="EMBL" id="UXE39622.1"/>
    </source>
</evidence>